<sequence>MRNIVLASLSPRRKDLLRQIKLPFEIIPSEIDENISELTGTPAQKAEQLAYQKARDVSNRVKKGLVLGADTIVVIDDEILGKPKGPEDAYDMLKKLSGREHEVITGVCLIDLDNKIELIQHETTIVQFIELDDEKIKAYIKSGEAFDKAGSYAAQGVGAIFVKGIKGCYSNVVGLPLTRLSEMLEKLQESVIK</sequence>
<evidence type="ECO:0000313" key="8">
    <source>
        <dbReference type="Proteomes" id="UP000016860"/>
    </source>
</evidence>
<reference evidence="7 8" key="1">
    <citation type="journal article" date="2013" name="Genome Announc.">
        <title>Draft Genome Sequence of the Cellulolytic Bacterium Clostridium papyrosolvens C7 (ATCC 700395).</title>
        <authorList>
            <person name="Zepeda V."/>
            <person name="Dassa B."/>
            <person name="Borovok I."/>
            <person name="Lamed R."/>
            <person name="Bayer E.A."/>
            <person name="Cate J.H."/>
        </authorList>
    </citation>
    <scope>NUCLEOTIDE SEQUENCE [LARGE SCALE GENOMIC DNA]</scope>
    <source>
        <strain evidence="7 8">C7</strain>
    </source>
</reference>
<dbReference type="GO" id="GO:0009117">
    <property type="term" value="P:nucleotide metabolic process"/>
    <property type="evidence" value="ECO:0007669"/>
    <property type="project" value="UniProtKB-KW"/>
</dbReference>
<dbReference type="GO" id="GO:0036221">
    <property type="term" value="F:UTP diphosphatase activity"/>
    <property type="evidence" value="ECO:0007669"/>
    <property type="project" value="RHEA"/>
</dbReference>
<dbReference type="FunFam" id="3.90.950.10:FF:000005">
    <property type="entry name" value="7-methyl-GTP pyrophosphatase"/>
    <property type="match status" value="1"/>
</dbReference>
<evidence type="ECO:0000256" key="6">
    <source>
        <dbReference type="HAMAP-Rule" id="MF_00528"/>
    </source>
</evidence>
<dbReference type="OrthoDB" id="9807767at2"/>
<feature type="site" description="Important for substrate specificity" evidence="6">
    <location>
        <position position="12"/>
    </location>
</feature>
<keyword evidence="4 6" id="KW-0378">Hydrolase</keyword>
<organism evidence="7 8">
    <name type="scientific">Ruminiclostridium papyrosolvens C7</name>
    <dbReference type="NCBI Taxonomy" id="1330534"/>
    <lineage>
        <taxon>Bacteria</taxon>
        <taxon>Bacillati</taxon>
        <taxon>Bacillota</taxon>
        <taxon>Clostridia</taxon>
        <taxon>Eubacteriales</taxon>
        <taxon>Oscillospiraceae</taxon>
        <taxon>Ruminiclostridium</taxon>
    </lineage>
</organism>
<dbReference type="CDD" id="cd00555">
    <property type="entry name" value="Maf"/>
    <property type="match status" value="1"/>
</dbReference>
<dbReference type="Proteomes" id="UP000016860">
    <property type="component" value="Unassembled WGS sequence"/>
</dbReference>
<dbReference type="PATRIC" id="fig|1330534.3.peg.3816"/>
<comment type="subcellular location">
    <subcellularLocation>
        <location evidence="2 6">Cytoplasm</location>
    </subcellularLocation>
</comment>
<dbReference type="Gene3D" id="3.90.950.10">
    <property type="match status" value="1"/>
</dbReference>
<feature type="site" description="Important for substrate specificity" evidence="6">
    <location>
        <position position="155"/>
    </location>
</feature>
<feature type="site" description="Important for substrate specificity" evidence="6">
    <location>
        <position position="71"/>
    </location>
</feature>
<comment type="caution">
    <text evidence="6">Lacks conserved residue(s) required for the propagation of feature annotation.</text>
</comment>
<dbReference type="SUPFAM" id="SSF52972">
    <property type="entry name" value="ITPase-like"/>
    <property type="match status" value="1"/>
</dbReference>
<accession>U4QWH9</accession>
<dbReference type="GO" id="GO:0036218">
    <property type="term" value="F:dTTP diphosphatase activity"/>
    <property type="evidence" value="ECO:0007669"/>
    <property type="project" value="RHEA"/>
</dbReference>
<proteinExistence type="inferred from homology"/>
<comment type="caution">
    <text evidence="7">The sequence shown here is derived from an EMBL/GenBank/DDBJ whole genome shotgun (WGS) entry which is preliminary data.</text>
</comment>
<comment type="catalytic activity">
    <reaction evidence="6">
        <text>UTP + H2O = UMP + diphosphate + H(+)</text>
        <dbReference type="Rhea" id="RHEA:29395"/>
        <dbReference type="ChEBI" id="CHEBI:15377"/>
        <dbReference type="ChEBI" id="CHEBI:15378"/>
        <dbReference type="ChEBI" id="CHEBI:33019"/>
        <dbReference type="ChEBI" id="CHEBI:46398"/>
        <dbReference type="ChEBI" id="CHEBI:57865"/>
        <dbReference type="EC" id="3.6.1.9"/>
    </reaction>
</comment>
<dbReference type="EMBL" id="ATAY01000098">
    <property type="protein sequence ID" value="EPR07606.1"/>
    <property type="molecule type" value="Genomic_DNA"/>
</dbReference>
<protein>
    <recommendedName>
        <fullName evidence="6">dTTP/UTP pyrophosphatase</fullName>
        <shortName evidence="6">dTTPase/UTPase</shortName>
        <ecNumber evidence="6">3.6.1.9</ecNumber>
    </recommendedName>
    <alternativeName>
        <fullName evidence="6">Nucleoside triphosphate pyrophosphatase</fullName>
    </alternativeName>
    <alternativeName>
        <fullName evidence="6">Nucleotide pyrophosphatase</fullName>
        <shortName evidence="6">Nucleotide PPase</shortName>
    </alternativeName>
</protein>
<dbReference type="PANTHER" id="PTHR43213:SF5">
    <property type="entry name" value="BIFUNCTIONAL DTTP_UTP PYROPHOSPHATASE_METHYLTRANSFERASE PROTEIN-RELATED"/>
    <property type="match status" value="1"/>
</dbReference>
<dbReference type="PANTHER" id="PTHR43213">
    <property type="entry name" value="BIFUNCTIONAL DTTP/UTP PYROPHOSPHATASE/METHYLTRANSFERASE PROTEIN-RELATED"/>
    <property type="match status" value="1"/>
</dbReference>
<evidence type="ECO:0000313" key="7">
    <source>
        <dbReference type="EMBL" id="EPR07606.1"/>
    </source>
</evidence>
<evidence type="ECO:0000256" key="1">
    <source>
        <dbReference type="ARBA" id="ARBA00001968"/>
    </source>
</evidence>
<dbReference type="InterPro" id="IPR029001">
    <property type="entry name" value="ITPase-like_fam"/>
</dbReference>
<dbReference type="RefSeq" id="WP_020817202.1">
    <property type="nucleotide sequence ID" value="NZ_ATAY01000098.1"/>
</dbReference>
<gene>
    <name evidence="7" type="ORF">L323_19250</name>
</gene>
<comment type="similarity">
    <text evidence="6">Belongs to the Maf family. YhdE subfamily.</text>
</comment>
<evidence type="ECO:0000256" key="2">
    <source>
        <dbReference type="ARBA" id="ARBA00004496"/>
    </source>
</evidence>
<comment type="catalytic activity">
    <reaction evidence="6">
        <text>dTTP + H2O = dTMP + diphosphate + H(+)</text>
        <dbReference type="Rhea" id="RHEA:28534"/>
        <dbReference type="ChEBI" id="CHEBI:15377"/>
        <dbReference type="ChEBI" id="CHEBI:15378"/>
        <dbReference type="ChEBI" id="CHEBI:33019"/>
        <dbReference type="ChEBI" id="CHEBI:37568"/>
        <dbReference type="ChEBI" id="CHEBI:63528"/>
        <dbReference type="EC" id="3.6.1.9"/>
    </reaction>
</comment>
<comment type="function">
    <text evidence="6">Nucleoside triphosphate pyrophosphatase that hydrolyzes dTTP and UTP. May have a dual role in cell division arrest and in preventing the incorporation of modified nucleotides into cellular nucleic acids.</text>
</comment>
<evidence type="ECO:0000256" key="5">
    <source>
        <dbReference type="ARBA" id="ARBA00023080"/>
    </source>
</evidence>
<evidence type="ECO:0000256" key="3">
    <source>
        <dbReference type="ARBA" id="ARBA00022490"/>
    </source>
</evidence>
<dbReference type="InterPro" id="IPR003697">
    <property type="entry name" value="Maf-like"/>
</dbReference>
<comment type="cofactor">
    <cofactor evidence="1 6">
        <name>a divalent metal cation</name>
        <dbReference type="ChEBI" id="CHEBI:60240"/>
    </cofactor>
</comment>
<dbReference type="Pfam" id="PF02545">
    <property type="entry name" value="Maf"/>
    <property type="match status" value="1"/>
</dbReference>
<dbReference type="NCBIfam" id="TIGR00172">
    <property type="entry name" value="maf"/>
    <property type="match status" value="1"/>
</dbReference>
<name>U4QWH9_9FIRM</name>
<dbReference type="EC" id="3.6.1.9" evidence="6"/>
<dbReference type="STRING" id="1330534.L323_19250"/>
<dbReference type="HAMAP" id="MF_00528">
    <property type="entry name" value="Maf"/>
    <property type="match status" value="1"/>
</dbReference>
<keyword evidence="3 6" id="KW-0963">Cytoplasm</keyword>
<feature type="active site" description="Proton acceptor" evidence="6">
    <location>
        <position position="70"/>
    </location>
</feature>
<dbReference type="GO" id="GO:0005737">
    <property type="term" value="C:cytoplasm"/>
    <property type="evidence" value="ECO:0007669"/>
    <property type="project" value="UniProtKB-SubCell"/>
</dbReference>
<dbReference type="AlphaFoldDB" id="U4QWH9"/>
<evidence type="ECO:0000256" key="4">
    <source>
        <dbReference type="ARBA" id="ARBA00022801"/>
    </source>
</evidence>
<keyword evidence="5 6" id="KW-0546">Nucleotide metabolism</keyword>
<dbReference type="PIRSF" id="PIRSF006305">
    <property type="entry name" value="Maf"/>
    <property type="match status" value="1"/>
</dbReference>